<proteinExistence type="predicted"/>
<keyword evidence="1" id="KW-0732">Signal</keyword>
<dbReference type="Pfam" id="PF00419">
    <property type="entry name" value="Fimbrial"/>
    <property type="match status" value="1"/>
</dbReference>
<organism evidence="3 4">
    <name type="scientific">Stutzerimonas stutzeri</name>
    <name type="common">Pseudomonas stutzeri</name>
    <dbReference type="NCBI Taxonomy" id="316"/>
    <lineage>
        <taxon>Bacteria</taxon>
        <taxon>Pseudomonadati</taxon>
        <taxon>Pseudomonadota</taxon>
        <taxon>Gammaproteobacteria</taxon>
        <taxon>Pseudomonadales</taxon>
        <taxon>Pseudomonadaceae</taxon>
        <taxon>Stutzerimonas</taxon>
    </lineage>
</organism>
<dbReference type="GO" id="GO:0009289">
    <property type="term" value="C:pilus"/>
    <property type="evidence" value="ECO:0007669"/>
    <property type="project" value="InterPro"/>
</dbReference>
<dbReference type="Gene3D" id="2.60.40.1090">
    <property type="entry name" value="Fimbrial-type adhesion domain"/>
    <property type="match status" value="1"/>
</dbReference>
<dbReference type="InterPro" id="IPR050263">
    <property type="entry name" value="Bact_Fimbrial_Adh_Pro"/>
</dbReference>
<feature type="chain" id="PRO_5026356830" evidence="1">
    <location>
        <begin position="20"/>
        <end position="181"/>
    </location>
</feature>
<reference evidence="3 4" key="1">
    <citation type="submission" date="2019-12" db="EMBL/GenBank/DDBJ databases">
        <title>Complete genome sequence of Pseudomonas stutzeri.</title>
        <authorList>
            <person name="Lim S.R."/>
            <person name="Kim J.H."/>
        </authorList>
    </citation>
    <scope>NUCLEOTIDE SEQUENCE [LARGE SCALE GENOMIC DNA]</scope>
    <source>
        <strain evidence="3 4">PM101005</strain>
    </source>
</reference>
<dbReference type="GO" id="GO:0043709">
    <property type="term" value="P:cell adhesion involved in single-species biofilm formation"/>
    <property type="evidence" value="ECO:0007669"/>
    <property type="project" value="TreeGrafter"/>
</dbReference>
<dbReference type="PANTHER" id="PTHR33420:SF10">
    <property type="entry name" value="FIMBRIAE MAJOR SUBUNIT"/>
    <property type="match status" value="1"/>
</dbReference>
<dbReference type="EMBL" id="CP046902">
    <property type="protein sequence ID" value="QGZ28602.1"/>
    <property type="molecule type" value="Genomic_DNA"/>
</dbReference>
<dbReference type="Proteomes" id="UP000438983">
    <property type="component" value="Chromosome"/>
</dbReference>
<dbReference type="AlphaFoldDB" id="A0A6I6LP78"/>
<dbReference type="OrthoDB" id="5906753at2"/>
<dbReference type="SUPFAM" id="SSF49401">
    <property type="entry name" value="Bacterial adhesins"/>
    <property type="match status" value="1"/>
</dbReference>
<name>A0A6I6LP78_STUST</name>
<protein>
    <submittedName>
        <fullName evidence="3">Fimbrial protein</fullName>
    </submittedName>
</protein>
<sequence>MKSVTLLFAMAALPGMALADSEGTVSFYGEVAAATCQVRINGEANGVVLLPTVSIAEFNGAGSTAGLTPFTLAISGCEMMPVGSDLNLTTNFIGYNVTNAGNLGNVAANGASDVFIQLTTDATGTDTVPVRLNGITPTPGLVLQDGETSAHYRFGAQYVTEGGAPGAGAVKAVAEYTLSYL</sequence>
<dbReference type="InterPro" id="IPR008966">
    <property type="entry name" value="Adhesion_dom_sf"/>
</dbReference>
<evidence type="ECO:0000256" key="1">
    <source>
        <dbReference type="SAM" id="SignalP"/>
    </source>
</evidence>
<evidence type="ECO:0000313" key="3">
    <source>
        <dbReference type="EMBL" id="QGZ28602.1"/>
    </source>
</evidence>
<dbReference type="InterPro" id="IPR000259">
    <property type="entry name" value="Adhesion_dom_fimbrial"/>
</dbReference>
<feature type="domain" description="Fimbrial-type adhesion" evidence="2">
    <location>
        <begin position="26"/>
        <end position="180"/>
    </location>
</feature>
<dbReference type="PANTHER" id="PTHR33420">
    <property type="entry name" value="FIMBRIAL SUBUNIT ELFA-RELATED"/>
    <property type="match status" value="1"/>
</dbReference>
<evidence type="ECO:0000259" key="2">
    <source>
        <dbReference type="Pfam" id="PF00419"/>
    </source>
</evidence>
<evidence type="ECO:0000313" key="4">
    <source>
        <dbReference type="Proteomes" id="UP000438983"/>
    </source>
</evidence>
<gene>
    <name evidence="3" type="ORF">GQA94_00455</name>
</gene>
<feature type="signal peptide" evidence="1">
    <location>
        <begin position="1"/>
        <end position="19"/>
    </location>
</feature>
<dbReference type="InterPro" id="IPR036937">
    <property type="entry name" value="Adhesion_dom_fimbrial_sf"/>
</dbReference>
<dbReference type="RefSeq" id="WP_158186206.1">
    <property type="nucleotide sequence ID" value="NZ_CP046902.1"/>
</dbReference>
<accession>A0A6I6LP78</accession>